<keyword evidence="4" id="KW-1185">Reference proteome</keyword>
<keyword evidence="2" id="KW-1133">Transmembrane helix</keyword>
<feature type="transmembrane region" description="Helical" evidence="2">
    <location>
        <begin position="324"/>
        <end position="344"/>
    </location>
</feature>
<name>A0A2J6SYL8_9HELO</name>
<evidence type="ECO:0000256" key="2">
    <source>
        <dbReference type="SAM" id="Phobius"/>
    </source>
</evidence>
<evidence type="ECO:0000256" key="1">
    <source>
        <dbReference type="SAM" id="MobiDB-lite"/>
    </source>
</evidence>
<reference evidence="3 4" key="1">
    <citation type="submission" date="2016-04" db="EMBL/GenBank/DDBJ databases">
        <title>A degradative enzymes factory behind the ericoid mycorrhizal symbiosis.</title>
        <authorList>
            <consortium name="DOE Joint Genome Institute"/>
            <person name="Martino E."/>
            <person name="Morin E."/>
            <person name="Grelet G."/>
            <person name="Kuo A."/>
            <person name="Kohler A."/>
            <person name="Daghino S."/>
            <person name="Barry K."/>
            <person name="Choi C."/>
            <person name="Cichocki N."/>
            <person name="Clum A."/>
            <person name="Copeland A."/>
            <person name="Hainaut M."/>
            <person name="Haridas S."/>
            <person name="Labutti K."/>
            <person name="Lindquist E."/>
            <person name="Lipzen A."/>
            <person name="Khouja H.-R."/>
            <person name="Murat C."/>
            <person name="Ohm R."/>
            <person name="Olson A."/>
            <person name="Spatafora J."/>
            <person name="Veneault-Fourrey C."/>
            <person name="Henrissat B."/>
            <person name="Grigoriev I."/>
            <person name="Martin F."/>
            <person name="Perotto S."/>
        </authorList>
    </citation>
    <scope>NUCLEOTIDE SEQUENCE [LARGE SCALE GENOMIC DNA]</scope>
    <source>
        <strain evidence="3 4">E</strain>
    </source>
</reference>
<dbReference type="OrthoDB" id="5360701at2759"/>
<feature type="region of interest" description="Disordered" evidence="1">
    <location>
        <begin position="25"/>
        <end position="60"/>
    </location>
</feature>
<dbReference type="AlphaFoldDB" id="A0A2J6SYL8"/>
<keyword evidence="2" id="KW-0812">Transmembrane</keyword>
<feature type="compositionally biased region" description="Polar residues" evidence="1">
    <location>
        <begin position="34"/>
        <end position="59"/>
    </location>
</feature>
<keyword evidence="2" id="KW-0472">Membrane</keyword>
<gene>
    <name evidence="3" type="ORF">K444DRAFT_616936</name>
</gene>
<accession>A0A2J6SYL8</accession>
<protein>
    <submittedName>
        <fullName evidence="3">Uncharacterized protein</fullName>
    </submittedName>
</protein>
<organism evidence="3 4">
    <name type="scientific">Hyaloscypha bicolor E</name>
    <dbReference type="NCBI Taxonomy" id="1095630"/>
    <lineage>
        <taxon>Eukaryota</taxon>
        <taxon>Fungi</taxon>
        <taxon>Dikarya</taxon>
        <taxon>Ascomycota</taxon>
        <taxon>Pezizomycotina</taxon>
        <taxon>Leotiomycetes</taxon>
        <taxon>Helotiales</taxon>
        <taxon>Hyaloscyphaceae</taxon>
        <taxon>Hyaloscypha</taxon>
        <taxon>Hyaloscypha bicolor</taxon>
    </lineage>
</organism>
<evidence type="ECO:0000313" key="4">
    <source>
        <dbReference type="Proteomes" id="UP000235371"/>
    </source>
</evidence>
<dbReference type="InParanoid" id="A0A2J6SYL8"/>
<proteinExistence type="predicted"/>
<feature type="transmembrane region" description="Helical" evidence="2">
    <location>
        <begin position="289"/>
        <end position="312"/>
    </location>
</feature>
<dbReference type="EMBL" id="KZ613854">
    <property type="protein sequence ID" value="PMD55856.1"/>
    <property type="molecule type" value="Genomic_DNA"/>
</dbReference>
<dbReference type="RefSeq" id="XP_024732760.1">
    <property type="nucleotide sequence ID" value="XM_024881022.1"/>
</dbReference>
<dbReference type="Proteomes" id="UP000235371">
    <property type="component" value="Unassembled WGS sequence"/>
</dbReference>
<evidence type="ECO:0000313" key="3">
    <source>
        <dbReference type="EMBL" id="PMD55856.1"/>
    </source>
</evidence>
<dbReference type="GeneID" id="36589099"/>
<sequence length="422" mass="46158">MSRRALRPRADVCQLCESMGARQPVRQTFRTKKSSPTPRASLSSGTRLYSQKLRTSNGPGITVVKTIPSNSIARKPQRGNEGHATEAALEKALEEVKTTANALRSLEKIPSEADTNYALGRCEVMAKLLVLEPPTPSSESKNGATSALLSLDESSAKKVPLHKLPPAIQRMVDQLSNLAYSIIKHPPIFITPAALEMYVEIQATLGRSQTFPEVFHLYASKPLPKEGTSPIQYTEQNPNKAANAITIPVADRALQTAISAKHLVVAMDIIEAAYTTKAFQRAKFVRKGLLPATGLAVAPVAAYTIASQLAILQTTMDSAMATNVAFAGILAYVGFTATIGVVAVTTANDQMDRVTWAPGVPLRERWMREEERAAIDKVAGAWGFRESWRRGEEEGEDWDALREWIGRKSMMLDRVELMEGME</sequence>